<evidence type="ECO:0000256" key="3">
    <source>
        <dbReference type="ARBA" id="ARBA00015906"/>
    </source>
</evidence>
<evidence type="ECO:0000256" key="15">
    <source>
        <dbReference type="ARBA" id="ARBA00030304"/>
    </source>
</evidence>
<gene>
    <name evidence="19" type="primary">Pomk</name>
    <name evidence="19" type="ORF">GTO96_0020284</name>
</gene>
<name>A0A8X7XF71_POLSE</name>
<dbReference type="EC" id="2.7.1.183" evidence="2"/>
<evidence type="ECO:0000256" key="8">
    <source>
        <dbReference type="ARBA" id="ARBA00022824"/>
    </source>
</evidence>
<proteinExistence type="predicted"/>
<reference evidence="19 20" key="1">
    <citation type="journal article" date="2021" name="Cell">
        <title>Tracing the genetic footprints of vertebrate landing in non-teleost ray-finned fishes.</title>
        <authorList>
            <person name="Bi X."/>
            <person name="Wang K."/>
            <person name="Yang L."/>
            <person name="Pan H."/>
            <person name="Jiang H."/>
            <person name="Wei Q."/>
            <person name="Fang M."/>
            <person name="Yu H."/>
            <person name="Zhu C."/>
            <person name="Cai Y."/>
            <person name="He Y."/>
            <person name="Gan X."/>
            <person name="Zeng H."/>
            <person name="Yu D."/>
            <person name="Zhu Y."/>
            <person name="Jiang H."/>
            <person name="Qiu Q."/>
            <person name="Yang H."/>
            <person name="Zhang Y.E."/>
            <person name="Wang W."/>
            <person name="Zhu M."/>
            <person name="He S."/>
            <person name="Zhang G."/>
        </authorList>
    </citation>
    <scope>NUCLEOTIDE SEQUENCE [LARGE SCALE GENOMIC DNA]</scope>
    <source>
        <strain evidence="19">Bchr_013</strain>
    </source>
</reference>
<dbReference type="RefSeq" id="XP_039614180.1">
    <property type="nucleotide sequence ID" value="XM_039758246.1"/>
</dbReference>
<dbReference type="SUPFAM" id="SSF56112">
    <property type="entry name" value="Protein kinase-like (PK-like)"/>
    <property type="match status" value="1"/>
</dbReference>
<dbReference type="InterPro" id="IPR001245">
    <property type="entry name" value="Ser-Thr/Tyr_kinase_cat_dom"/>
</dbReference>
<evidence type="ECO:0000313" key="20">
    <source>
        <dbReference type="Proteomes" id="UP000886611"/>
    </source>
</evidence>
<keyword evidence="11 17" id="KW-1133">Transmembrane helix</keyword>
<evidence type="ECO:0000256" key="13">
    <source>
        <dbReference type="ARBA" id="ARBA00025665"/>
    </source>
</evidence>
<evidence type="ECO:0000256" key="6">
    <source>
        <dbReference type="ARBA" id="ARBA00022741"/>
    </source>
</evidence>
<dbReference type="PROSITE" id="PS50011">
    <property type="entry name" value="PROTEIN_KINASE_DOM"/>
    <property type="match status" value="1"/>
</dbReference>
<dbReference type="InterPro" id="IPR039318">
    <property type="entry name" value="POMK"/>
</dbReference>
<evidence type="ECO:0000256" key="17">
    <source>
        <dbReference type="SAM" id="Phobius"/>
    </source>
</evidence>
<keyword evidence="9" id="KW-0067">ATP-binding</keyword>
<dbReference type="GO" id="GO:0005524">
    <property type="term" value="F:ATP binding"/>
    <property type="evidence" value="ECO:0007669"/>
    <property type="project" value="UniProtKB-KW"/>
</dbReference>
<accession>A0A8X7XF71</accession>
<dbReference type="Pfam" id="PF07714">
    <property type="entry name" value="PK_Tyr_Ser-Thr"/>
    <property type="match status" value="1"/>
</dbReference>
<protein>
    <recommendedName>
        <fullName evidence="3">Protein O-mannose kinase</fullName>
        <ecNumber evidence="2">2.7.1.183</ecNumber>
    </recommendedName>
    <alternativeName>
        <fullName evidence="16">Protein kinase-like protein SgK196</fullName>
    </alternativeName>
    <alternativeName>
        <fullName evidence="15">Sugen kinase 196</fullName>
    </alternativeName>
</protein>
<dbReference type="GO" id="GO:0004672">
    <property type="term" value="F:protein kinase activity"/>
    <property type="evidence" value="ECO:0007669"/>
    <property type="project" value="InterPro"/>
</dbReference>
<evidence type="ECO:0000256" key="2">
    <source>
        <dbReference type="ARBA" id="ARBA00011932"/>
    </source>
</evidence>
<evidence type="ECO:0000256" key="4">
    <source>
        <dbReference type="ARBA" id="ARBA00022679"/>
    </source>
</evidence>
<evidence type="ECO:0000256" key="5">
    <source>
        <dbReference type="ARBA" id="ARBA00022692"/>
    </source>
</evidence>
<dbReference type="InterPro" id="IPR000719">
    <property type="entry name" value="Prot_kinase_dom"/>
</dbReference>
<keyword evidence="4" id="KW-0808">Transferase</keyword>
<evidence type="ECO:0000259" key="18">
    <source>
        <dbReference type="PROSITE" id="PS50011"/>
    </source>
</evidence>
<dbReference type="GO" id="GO:0005789">
    <property type="term" value="C:endoplasmic reticulum membrane"/>
    <property type="evidence" value="ECO:0007669"/>
    <property type="project" value="UniProtKB-SubCell"/>
</dbReference>
<feature type="transmembrane region" description="Helical" evidence="17">
    <location>
        <begin position="12"/>
        <end position="32"/>
    </location>
</feature>
<evidence type="ECO:0000256" key="7">
    <source>
        <dbReference type="ARBA" id="ARBA00022777"/>
    </source>
</evidence>
<evidence type="ECO:0000256" key="11">
    <source>
        <dbReference type="ARBA" id="ARBA00022989"/>
    </source>
</evidence>
<dbReference type="PANTHER" id="PTHR22618:SF2">
    <property type="entry name" value="PROTEIN O-MANNOSE KINASE"/>
    <property type="match status" value="1"/>
</dbReference>
<dbReference type="PANTHER" id="PTHR22618">
    <property type="entry name" value="PROTEIN O-MANNOSE KINASE"/>
    <property type="match status" value="1"/>
</dbReference>
<comment type="catalytic activity">
    <reaction evidence="14">
        <text>3-O-[beta-D-GalNAc-(1-&gt;3)-beta-D-GlcNAc-(1-&gt;4)-alpha-D-Man]-L-Thr-[protein] + ATP = 3-O-[beta-D-GalNAc-(1-&gt;3)-beta-D-GlcNAc-(1-&gt;4)-(O-6-P-alpha-D-Man)]-Thr-[protein] + ADP + H(+)</text>
        <dbReference type="Rhea" id="RHEA:52616"/>
        <dbReference type="Rhea" id="RHEA-COMP:13308"/>
        <dbReference type="Rhea" id="RHEA-COMP:13309"/>
        <dbReference type="ChEBI" id="CHEBI:15378"/>
        <dbReference type="ChEBI" id="CHEBI:30616"/>
        <dbReference type="ChEBI" id="CHEBI:136709"/>
        <dbReference type="ChEBI" id="CHEBI:136710"/>
        <dbReference type="ChEBI" id="CHEBI:456216"/>
        <dbReference type="EC" id="2.7.1.183"/>
    </reaction>
</comment>
<feature type="domain" description="Protein kinase" evidence="18">
    <location>
        <begin position="77"/>
        <end position="347"/>
    </location>
</feature>
<dbReference type="EMBL" id="JAATIS010001241">
    <property type="protein sequence ID" value="KAG2466519.1"/>
    <property type="molecule type" value="Genomic_DNA"/>
</dbReference>
<evidence type="ECO:0000256" key="14">
    <source>
        <dbReference type="ARBA" id="ARBA00029343"/>
    </source>
</evidence>
<evidence type="ECO:0000256" key="9">
    <source>
        <dbReference type="ARBA" id="ARBA00022840"/>
    </source>
</evidence>
<dbReference type="GeneID" id="120532342"/>
<keyword evidence="5 17" id="KW-0812">Transmembrane</keyword>
<dbReference type="Proteomes" id="UP000886611">
    <property type="component" value="Unassembled WGS sequence"/>
</dbReference>
<keyword evidence="10" id="KW-0735">Signal-anchor</keyword>
<comment type="subcellular location">
    <subcellularLocation>
        <location evidence="1">Endoplasmic reticulum membrane</location>
        <topology evidence="1">Single-pass type II membrane protein</topology>
    </subcellularLocation>
</comment>
<dbReference type="GO" id="GO:0019200">
    <property type="term" value="F:carbohydrate kinase activity"/>
    <property type="evidence" value="ECO:0007669"/>
    <property type="project" value="InterPro"/>
</dbReference>
<dbReference type="AlphaFoldDB" id="A0A8X7XF71"/>
<feature type="non-terminal residue" evidence="19">
    <location>
        <position position="347"/>
    </location>
</feature>
<dbReference type="OrthoDB" id="4062651at2759"/>
<keyword evidence="20" id="KW-1185">Reference proteome</keyword>
<evidence type="ECO:0000313" key="19">
    <source>
        <dbReference type="EMBL" id="KAG2466519.1"/>
    </source>
</evidence>
<keyword evidence="7 19" id="KW-0418">Kinase</keyword>
<comment type="caution">
    <text evidence="19">The sequence shown here is derived from an EMBL/GenBank/DDBJ whole genome shotgun (WGS) entry which is preliminary data.</text>
</comment>
<dbReference type="GO" id="GO:0006493">
    <property type="term" value="P:protein O-linked glycosylation"/>
    <property type="evidence" value="ECO:0007669"/>
    <property type="project" value="InterPro"/>
</dbReference>
<dbReference type="InterPro" id="IPR011009">
    <property type="entry name" value="Kinase-like_dom_sf"/>
</dbReference>
<organism evidence="19 20">
    <name type="scientific">Polypterus senegalus</name>
    <name type="common">Senegal bichir</name>
    <dbReference type="NCBI Taxonomy" id="55291"/>
    <lineage>
        <taxon>Eukaryota</taxon>
        <taxon>Metazoa</taxon>
        <taxon>Chordata</taxon>
        <taxon>Craniata</taxon>
        <taxon>Vertebrata</taxon>
        <taxon>Euteleostomi</taxon>
        <taxon>Actinopterygii</taxon>
        <taxon>Polypteriformes</taxon>
        <taxon>Polypteridae</taxon>
        <taxon>Polypterus</taxon>
    </lineage>
</organism>
<evidence type="ECO:0000256" key="1">
    <source>
        <dbReference type="ARBA" id="ARBA00004648"/>
    </source>
</evidence>
<feature type="non-terminal residue" evidence="19">
    <location>
        <position position="1"/>
    </location>
</feature>
<comment type="function">
    <text evidence="13">Protein O-mannose kinase that specifically mediates phosphorylation at the 6-position of an O-mannose of the trisaccharide (N-acetylgalactosamine (GalNAc)-beta-1,3-N-acetylglucosamine (GlcNAc)-beta-1,4-mannose) to generate phosphorylated O-mannosyl trisaccharide (N-acetylgalactosamine-beta-1,3-N-acetylglucosamine-beta-1,4-(phosphate-6-)mannose). Phosphorylated O-mannosyl trisaccharide is a carbohydrate structure present in alpha-dystroglycan (DAG1), which is required for binding laminin G-like domain-containing extracellular proteins with high affinity. Only shows kinase activity when the GalNAc-beta-3-GlcNAc-beta-terminus is linked to the 4-position of O-mannose, suggesting that this disaccharide serves as the substrate recognition motif.</text>
</comment>
<evidence type="ECO:0000256" key="16">
    <source>
        <dbReference type="ARBA" id="ARBA00030430"/>
    </source>
</evidence>
<evidence type="ECO:0000256" key="10">
    <source>
        <dbReference type="ARBA" id="ARBA00022968"/>
    </source>
</evidence>
<keyword evidence="6" id="KW-0547">Nucleotide-binding</keyword>
<dbReference type="FunFam" id="1.10.510.10:FF:000464">
    <property type="entry name" value="Protein O-mannose kinase"/>
    <property type="match status" value="1"/>
</dbReference>
<keyword evidence="8" id="KW-0256">Endoplasmic reticulum</keyword>
<dbReference type="Gene3D" id="1.10.510.10">
    <property type="entry name" value="Transferase(Phosphotransferase) domain 1"/>
    <property type="match status" value="1"/>
</dbReference>
<sequence length="347" mass="39086">MAKAGDTGRTIPAALLCLGALLCGNLILYLYVETLYKSSGPQEHLAGDSVCPRAHFSLKATRNCTPWLSCEAVRREVRPLRLTGQGAVKQVFLSEWKGNKVALSRLTSEEFLEDFLHGLDMLQSLQSKYVVILIGFCMEDHTIVTEYHPLGSLANINVVFSFEKYKSLNTWHNRFRLAMEYVSIINFLHNSPAGTRVMCDSSDLNKTLSQYLLTNDFHLVANDLDALPLVDKNANDGIKCGHRELFGNFVAPEQLWPYGQDVQFTDKRMPSYDEKTDIWKIPDVTDFLLGQVEGSDVVRFHLFDTHKSCKKQDPTARPSSLTVLEAYKSVYVTLIKGNMAHAARDML</sequence>
<keyword evidence="12 17" id="KW-0472">Membrane</keyword>
<evidence type="ECO:0000256" key="12">
    <source>
        <dbReference type="ARBA" id="ARBA00023136"/>
    </source>
</evidence>